<evidence type="ECO:0000256" key="3">
    <source>
        <dbReference type="ARBA" id="ARBA00012598"/>
    </source>
</evidence>
<evidence type="ECO:0000256" key="10">
    <source>
        <dbReference type="PROSITE-ProRule" id="PRU00042"/>
    </source>
</evidence>
<evidence type="ECO:0000256" key="1">
    <source>
        <dbReference type="ARBA" id="ARBA00004831"/>
    </source>
</evidence>
<evidence type="ECO:0000256" key="5">
    <source>
        <dbReference type="ARBA" id="ARBA00022723"/>
    </source>
</evidence>
<evidence type="ECO:0000256" key="7">
    <source>
        <dbReference type="ARBA" id="ARBA00022833"/>
    </source>
</evidence>
<feature type="compositionally biased region" description="Low complexity" evidence="11">
    <location>
        <begin position="91"/>
        <end position="112"/>
    </location>
</feature>
<comment type="similarity">
    <text evidence="2">Belongs to the uricase family.</text>
</comment>
<keyword evidence="8" id="KW-0560">Oxidoreductase</keyword>
<feature type="compositionally biased region" description="Low complexity" evidence="11">
    <location>
        <begin position="200"/>
        <end position="210"/>
    </location>
</feature>
<dbReference type="Proteomes" id="UP000663846">
    <property type="component" value="Unassembled WGS sequence"/>
</dbReference>
<evidence type="ECO:0000256" key="4">
    <source>
        <dbReference type="ARBA" id="ARBA00022631"/>
    </source>
</evidence>
<dbReference type="Gene3D" id="3.10.270.10">
    <property type="entry name" value="Urate Oxidase"/>
    <property type="match status" value="1"/>
</dbReference>
<evidence type="ECO:0000259" key="12">
    <source>
        <dbReference type="PROSITE" id="PS50157"/>
    </source>
</evidence>
<sequence>MAGDHACPVCQATFTRPQHVARHMRSHTGDRPYKCPVCNDSFGRSDLLKRHEKKMHSAGSSTTSTPTTAKGKFDANVSKSSLKRPQPFPYVDSGTTSVASGSGGDISASASGSGSGSGSGADSVPTQARQQHSHRPRSDSGSNSDSRSRSRSLSPLRRQEALQDQDELISSDDGGPSTTKYRRLSDPSGLSRMETDSRKSPSPSGTSSRYGRTHAPYIRHNSREAPVLTSSMHGTESVRVCRVIRNEGHHFIVEYAISAMLEGTRPNSSTRVAPVPIKDTCYVLAKTSPHVLSPELFGLHLGAHLVGTHVHVRAARIVIQQVKWGRIPVRGRLHGSTFLRDGEEKRSVTIDVRRESIAGPNDDDKEAQDVVMADVRSSIQGLVVMKTVVVRNGYARDECTNVNEHDDGVYCAQMDVEYLLGLPRVPLRIEELAALGESMRFTDVAQRVRDTSLEVFATDEEEDVQVTMHRMSREVLEQNPTVIEVTYRMPNRHYIPVPLDYIGLQNTKAREAEVFCPVDAPSGCISTTVARAVG</sequence>
<dbReference type="Pfam" id="PF00096">
    <property type="entry name" value="zf-C2H2"/>
    <property type="match status" value="1"/>
</dbReference>
<feature type="domain" description="C2H2-type" evidence="12">
    <location>
        <begin position="33"/>
        <end position="61"/>
    </location>
</feature>
<evidence type="ECO:0000256" key="9">
    <source>
        <dbReference type="ARBA" id="ARBA00031317"/>
    </source>
</evidence>
<dbReference type="SUPFAM" id="SSF57667">
    <property type="entry name" value="beta-beta-alpha zinc fingers"/>
    <property type="match status" value="1"/>
</dbReference>
<dbReference type="SUPFAM" id="SSF55620">
    <property type="entry name" value="Tetrahydrobiopterin biosynthesis enzymes-like"/>
    <property type="match status" value="2"/>
</dbReference>
<dbReference type="GO" id="GO:0005777">
    <property type="term" value="C:peroxisome"/>
    <property type="evidence" value="ECO:0007669"/>
    <property type="project" value="TreeGrafter"/>
</dbReference>
<gene>
    <name evidence="13" type="ORF">RDB_LOCUS68034</name>
</gene>
<dbReference type="AlphaFoldDB" id="A0A8H3A5R6"/>
<name>A0A8H3A5R6_9AGAM</name>
<dbReference type="GO" id="GO:0004846">
    <property type="term" value="F:urate oxidase activity"/>
    <property type="evidence" value="ECO:0007669"/>
    <property type="project" value="UniProtKB-EC"/>
</dbReference>
<evidence type="ECO:0000256" key="6">
    <source>
        <dbReference type="ARBA" id="ARBA00022771"/>
    </source>
</evidence>
<keyword evidence="6 10" id="KW-0863">Zinc-finger</keyword>
<evidence type="ECO:0000256" key="2">
    <source>
        <dbReference type="ARBA" id="ARBA00009760"/>
    </source>
</evidence>
<feature type="compositionally biased region" description="Low complexity" evidence="11">
    <location>
        <begin position="139"/>
        <end position="156"/>
    </location>
</feature>
<keyword evidence="5" id="KW-0479">Metal-binding</keyword>
<dbReference type="GO" id="GO:0008270">
    <property type="term" value="F:zinc ion binding"/>
    <property type="evidence" value="ECO:0007669"/>
    <property type="project" value="UniProtKB-KW"/>
</dbReference>
<evidence type="ECO:0000256" key="11">
    <source>
        <dbReference type="SAM" id="MobiDB-lite"/>
    </source>
</evidence>
<keyword evidence="4" id="KW-0659">Purine metabolism</keyword>
<dbReference type="InterPro" id="IPR002042">
    <property type="entry name" value="Uricase"/>
</dbReference>
<dbReference type="FunFam" id="3.30.160.60:FF:002343">
    <property type="entry name" value="Zinc finger protein 33A"/>
    <property type="match status" value="1"/>
</dbReference>
<dbReference type="PROSITE" id="PS50157">
    <property type="entry name" value="ZINC_FINGER_C2H2_2"/>
    <property type="match status" value="2"/>
</dbReference>
<evidence type="ECO:0000313" key="14">
    <source>
        <dbReference type="Proteomes" id="UP000663846"/>
    </source>
</evidence>
<proteinExistence type="inferred from homology"/>
<dbReference type="GO" id="GO:0019628">
    <property type="term" value="P:urate catabolic process"/>
    <property type="evidence" value="ECO:0007669"/>
    <property type="project" value="UniProtKB-UniPathway"/>
</dbReference>
<organism evidence="13 14">
    <name type="scientific">Rhizoctonia solani</name>
    <dbReference type="NCBI Taxonomy" id="456999"/>
    <lineage>
        <taxon>Eukaryota</taxon>
        <taxon>Fungi</taxon>
        <taxon>Dikarya</taxon>
        <taxon>Basidiomycota</taxon>
        <taxon>Agaricomycotina</taxon>
        <taxon>Agaricomycetes</taxon>
        <taxon>Cantharellales</taxon>
        <taxon>Ceratobasidiaceae</taxon>
        <taxon>Rhizoctonia</taxon>
    </lineage>
</organism>
<dbReference type="PANTHER" id="PTHR42874">
    <property type="entry name" value="URICASE"/>
    <property type="match status" value="1"/>
</dbReference>
<feature type="compositionally biased region" description="Low complexity" evidence="11">
    <location>
        <begin position="57"/>
        <end position="70"/>
    </location>
</feature>
<reference evidence="13" key="1">
    <citation type="submission" date="2021-01" db="EMBL/GenBank/DDBJ databases">
        <authorList>
            <person name="Kaushik A."/>
        </authorList>
    </citation>
    <scope>NUCLEOTIDE SEQUENCE</scope>
    <source>
        <strain evidence="13">AG1-1C</strain>
    </source>
</reference>
<dbReference type="PROSITE" id="PS00028">
    <property type="entry name" value="ZINC_FINGER_C2H2_1"/>
    <property type="match status" value="2"/>
</dbReference>
<dbReference type="Gene3D" id="3.30.160.60">
    <property type="entry name" value="Classic Zinc Finger"/>
    <property type="match status" value="2"/>
</dbReference>
<feature type="domain" description="C2H2-type" evidence="12">
    <location>
        <begin position="5"/>
        <end position="32"/>
    </location>
</feature>
<dbReference type="UniPathway" id="UPA00394">
    <property type="reaction ID" value="UER00650"/>
</dbReference>
<feature type="region of interest" description="Disordered" evidence="11">
    <location>
        <begin position="50"/>
        <end position="221"/>
    </location>
</feature>
<dbReference type="EC" id="1.7.3.3" evidence="3"/>
<comment type="caution">
    <text evidence="13">The sequence shown here is derived from an EMBL/GenBank/DDBJ whole genome shotgun (WGS) entry which is preliminary data.</text>
</comment>
<dbReference type="SMART" id="SM00355">
    <property type="entry name" value="ZnF_C2H2"/>
    <property type="match status" value="2"/>
</dbReference>
<dbReference type="PANTHER" id="PTHR42874:SF1">
    <property type="entry name" value="URICASE"/>
    <property type="match status" value="1"/>
</dbReference>
<evidence type="ECO:0000313" key="13">
    <source>
        <dbReference type="EMBL" id="CAE6410368.1"/>
    </source>
</evidence>
<accession>A0A8H3A5R6</accession>
<dbReference type="Pfam" id="PF01014">
    <property type="entry name" value="Uricase"/>
    <property type="match status" value="2"/>
</dbReference>
<dbReference type="InterPro" id="IPR036236">
    <property type="entry name" value="Znf_C2H2_sf"/>
</dbReference>
<protein>
    <recommendedName>
        <fullName evidence="3">factor independent urate hydroxylase</fullName>
        <ecNumber evidence="3">1.7.3.3</ecNumber>
    </recommendedName>
    <alternativeName>
        <fullName evidence="9">Urate oxidase</fullName>
    </alternativeName>
</protein>
<dbReference type="GO" id="GO:0006145">
    <property type="term" value="P:purine nucleobase catabolic process"/>
    <property type="evidence" value="ECO:0007669"/>
    <property type="project" value="TreeGrafter"/>
</dbReference>
<evidence type="ECO:0000256" key="8">
    <source>
        <dbReference type="ARBA" id="ARBA00023002"/>
    </source>
</evidence>
<keyword evidence="7" id="KW-0862">Zinc</keyword>
<dbReference type="InterPro" id="IPR013087">
    <property type="entry name" value="Znf_C2H2_type"/>
</dbReference>
<comment type="pathway">
    <text evidence="1">Purine metabolism; urate degradation; (S)-allantoin from urate: step 1/3.</text>
</comment>
<dbReference type="Pfam" id="PF13894">
    <property type="entry name" value="zf-C2H2_4"/>
    <property type="match status" value="1"/>
</dbReference>
<dbReference type="EMBL" id="CAJMWS010000312">
    <property type="protein sequence ID" value="CAE6410368.1"/>
    <property type="molecule type" value="Genomic_DNA"/>
</dbReference>